<comment type="caution">
    <text evidence="1">The sequence shown here is derived from an EMBL/GenBank/DDBJ whole genome shotgun (WGS) entry which is preliminary data.</text>
</comment>
<proteinExistence type="predicted"/>
<gene>
    <name evidence="1" type="ORF">BaRGS_00014261</name>
</gene>
<evidence type="ECO:0000313" key="2">
    <source>
        <dbReference type="Proteomes" id="UP001519460"/>
    </source>
</evidence>
<keyword evidence="2" id="KW-1185">Reference proteome</keyword>
<reference evidence="1 2" key="1">
    <citation type="journal article" date="2023" name="Sci. Data">
        <title>Genome assembly of the Korean intertidal mud-creeper Batillaria attramentaria.</title>
        <authorList>
            <person name="Patra A.K."/>
            <person name="Ho P.T."/>
            <person name="Jun S."/>
            <person name="Lee S.J."/>
            <person name="Kim Y."/>
            <person name="Won Y.J."/>
        </authorList>
    </citation>
    <scope>NUCLEOTIDE SEQUENCE [LARGE SCALE GENOMIC DNA]</scope>
    <source>
        <strain evidence="1">Wonlab-2016</strain>
    </source>
</reference>
<accession>A0ABD0L5P3</accession>
<name>A0ABD0L5P3_9CAEN</name>
<dbReference type="Proteomes" id="UP001519460">
    <property type="component" value="Unassembled WGS sequence"/>
</dbReference>
<organism evidence="1 2">
    <name type="scientific">Batillaria attramentaria</name>
    <dbReference type="NCBI Taxonomy" id="370345"/>
    <lineage>
        <taxon>Eukaryota</taxon>
        <taxon>Metazoa</taxon>
        <taxon>Spiralia</taxon>
        <taxon>Lophotrochozoa</taxon>
        <taxon>Mollusca</taxon>
        <taxon>Gastropoda</taxon>
        <taxon>Caenogastropoda</taxon>
        <taxon>Sorbeoconcha</taxon>
        <taxon>Cerithioidea</taxon>
        <taxon>Batillariidae</taxon>
        <taxon>Batillaria</taxon>
    </lineage>
</organism>
<protein>
    <submittedName>
        <fullName evidence="1">Uncharacterized protein</fullName>
    </submittedName>
</protein>
<sequence>MKPNSVGARNAHTEHVLSCEGYRRIIVTHTDRGLRWGGVRDDNITSTDKTRSRFQFGCCSHVIVLLRRDQVCLTHAGGGKEGGGGVKMDFWRQLELRMYTYFKSSNSTWDFRSKRTSS</sequence>
<evidence type="ECO:0000313" key="1">
    <source>
        <dbReference type="EMBL" id="KAK7494608.1"/>
    </source>
</evidence>
<dbReference type="EMBL" id="JACVVK020000082">
    <property type="protein sequence ID" value="KAK7494608.1"/>
    <property type="molecule type" value="Genomic_DNA"/>
</dbReference>
<dbReference type="AlphaFoldDB" id="A0ABD0L5P3"/>